<keyword evidence="2" id="KW-0378">Hydrolase</keyword>
<dbReference type="InterPro" id="IPR002641">
    <property type="entry name" value="PNPLA_dom"/>
</dbReference>
<dbReference type="SUPFAM" id="SSF52151">
    <property type="entry name" value="FabD/lysophospholipase-like"/>
    <property type="match status" value="1"/>
</dbReference>
<evidence type="ECO:0000313" key="4">
    <source>
        <dbReference type="EMBL" id="KAH0551380.1"/>
    </source>
</evidence>
<feature type="active site" description="Nucleophile" evidence="2">
    <location>
        <position position="72"/>
    </location>
</feature>
<dbReference type="InterPro" id="IPR016035">
    <property type="entry name" value="Acyl_Trfase/lysoPLipase"/>
</dbReference>
<evidence type="ECO:0000313" key="5">
    <source>
        <dbReference type="Proteomes" id="UP000750711"/>
    </source>
</evidence>
<keyword evidence="5" id="KW-1185">Reference proteome</keyword>
<organism evidence="4 5">
    <name type="scientific">Trichoglossum hirsutum</name>
    <dbReference type="NCBI Taxonomy" id="265104"/>
    <lineage>
        <taxon>Eukaryota</taxon>
        <taxon>Fungi</taxon>
        <taxon>Dikarya</taxon>
        <taxon>Ascomycota</taxon>
        <taxon>Pezizomycotina</taxon>
        <taxon>Geoglossomycetes</taxon>
        <taxon>Geoglossales</taxon>
        <taxon>Geoglossaceae</taxon>
        <taxon>Trichoglossum</taxon>
    </lineage>
</organism>
<evidence type="ECO:0000259" key="3">
    <source>
        <dbReference type="PROSITE" id="PS51635"/>
    </source>
</evidence>
<dbReference type="InterPro" id="IPR002182">
    <property type="entry name" value="NB-ARC"/>
</dbReference>
<name>A0A9P8IFK2_9PEZI</name>
<dbReference type="SUPFAM" id="SSF52540">
    <property type="entry name" value="P-loop containing nucleoside triphosphate hydrolases"/>
    <property type="match status" value="1"/>
</dbReference>
<feature type="short sequence motif" description="DGA/G" evidence="2">
    <location>
        <begin position="212"/>
        <end position="214"/>
    </location>
</feature>
<dbReference type="EMBL" id="JAGHQM010002073">
    <property type="protein sequence ID" value="KAH0551380.1"/>
    <property type="molecule type" value="Genomic_DNA"/>
</dbReference>
<accession>A0A9P8IFK2</accession>
<proteinExistence type="predicted"/>
<dbReference type="PANTHER" id="PTHR46082:SF6">
    <property type="entry name" value="AAA+ ATPASE DOMAIN-CONTAINING PROTEIN-RELATED"/>
    <property type="match status" value="1"/>
</dbReference>
<evidence type="ECO:0000256" key="1">
    <source>
        <dbReference type="ARBA" id="ARBA00023098"/>
    </source>
</evidence>
<dbReference type="Gene3D" id="3.40.1090.10">
    <property type="entry name" value="Cytosolic phospholipase A2 catalytic domain"/>
    <property type="match status" value="1"/>
</dbReference>
<dbReference type="InterPro" id="IPR027417">
    <property type="entry name" value="P-loop_NTPase"/>
</dbReference>
<dbReference type="CDD" id="cd07216">
    <property type="entry name" value="Pat17_PNPLA8_PNPLA9_like3"/>
    <property type="match status" value="1"/>
</dbReference>
<keyword evidence="2" id="KW-0442">Lipid degradation</keyword>
<sequence>MEEALAKERGGEPNPVDTTGLCLLSLDGGGVRGLSTLYILKCLMTKLNQARQAADLPSVKPCEVFDLIGGTSTGGLIAIMLGRLEMDVDNCISAYISLIKTVFEEKSSWLPVGWVGKIKAQFDSKSLKSAIEEVIRSKGASTADLFNDGKLRGCRTFVCAVAKETAGITRLKSYTLPDERDIAATICEAALATSAATGFFDAVSIGARQFVDGAIGANNPADEVEGEAANIWCPETGDLKPLVKCFVSVGTGSPGKKAIEDDVLRFLSKTLVRITTETEDTERKFVARWAKHFDEKRYFRFNVDQGLQEVGLAEYKEQGRIEATTDEFLRHQAQKFRVRDCVQNLRQKQTSRKKFCNIPFLRNTQFVGRSSQLDKLEQLLFLKERKPKIAITGLGGIGKTQIALELAYRTLEKYPEHSIFWIPATNAESLQQAYLEIAQRLQIPGIEEKQADVRKLLQRHLSQESADRWLLIFDNADDVDMWIYNSASENQSPGLIDYLPQSSRGSIVFTTRNKKIAVKLAKQNIIEVSEMDEEIATQLLGRSLLDPTLLQNHNDTLQLLDQLTFLPLAIIQAAAYVNENGITLSDYLLLLVEQEEDVIDLLSEEFEDDWRYRNVKNPVATTWLISFEQIRQVSPLAAEYLSFIACIEPRDVPQSLLPPAQSRKKEVDAIGTLAAYSFLSRRSAGLSLDLHRLVHLATRNWLRREGSLSRWTSKAVTRLEEAFPDDDYYRSRSLWRAYLPHARYVLSSSLIKDDVQERTQLLWKYSLCLYSDGRYDEAEESFSQVMETWKRKLGAEHPFTLNSIAKLASTYRSQGRWREAKELEVQVVETTAR</sequence>
<dbReference type="Pfam" id="PF01734">
    <property type="entry name" value="Patatin"/>
    <property type="match status" value="1"/>
</dbReference>
<feature type="domain" description="PNPLA" evidence="3">
    <location>
        <begin position="24"/>
        <end position="225"/>
    </location>
</feature>
<reference evidence="4" key="1">
    <citation type="submission" date="2021-03" db="EMBL/GenBank/DDBJ databases">
        <title>Comparative genomics and phylogenomic investigation of the class Geoglossomycetes provide insights into ecological specialization and systematics.</title>
        <authorList>
            <person name="Melie T."/>
            <person name="Pirro S."/>
            <person name="Miller A.N."/>
            <person name="Quandt A."/>
        </authorList>
    </citation>
    <scope>NUCLEOTIDE SEQUENCE</scope>
    <source>
        <strain evidence="4">CAQ_001_2017</strain>
    </source>
</reference>
<dbReference type="Pfam" id="PF13424">
    <property type="entry name" value="TPR_12"/>
    <property type="match status" value="1"/>
</dbReference>
<evidence type="ECO:0000256" key="2">
    <source>
        <dbReference type="PROSITE-ProRule" id="PRU01161"/>
    </source>
</evidence>
<keyword evidence="1 2" id="KW-0443">Lipid metabolism</keyword>
<dbReference type="InterPro" id="IPR011990">
    <property type="entry name" value="TPR-like_helical_dom_sf"/>
</dbReference>
<dbReference type="GO" id="GO:0016787">
    <property type="term" value="F:hydrolase activity"/>
    <property type="evidence" value="ECO:0007669"/>
    <property type="project" value="UniProtKB-UniRule"/>
</dbReference>
<feature type="short sequence motif" description="GXGXXG" evidence="2">
    <location>
        <begin position="28"/>
        <end position="33"/>
    </location>
</feature>
<protein>
    <recommendedName>
        <fullName evidence="3">PNPLA domain-containing protein</fullName>
    </recommendedName>
</protein>
<dbReference type="GO" id="GO:0043531">
    <property type="term" value="F:ADP binding"/>
    <property type="evidence" value="ECO:0007669"/>
    <property type="project" value="InterPro"/>
</dbReference>
<dbReference type="SUPFAM" id="SSF48452">
    <property type="entry name" value="TPR-like"/>
    <property type="match status" value="1"/>
</dbReference>
<dbReference type="GO" id="GO:0016042">
    <property type="term" value="P:lipid catabolic process"/>
    <property type="evidence" value="ECO:0007669"/>
    <property type="project" value="UniProtKB-UniRule"/>
</dbReference>
<dbReference type="GO" id="GO:0046486">
    <property type="term" value="P:glycerolipid metabolic process"/>
    <property type="evidence" value="ECO:0007669"/>
    <property type="project" value="UniProtKB-ARBA"/>
</dbReference>
<feature type="active site" description="Proton acceptor" evidence="2">
    <location>
        <position position="212"/>
    </location>
</feature>
<comment type="caution">
    <text evidence="4">The sequence shown here is derived from an EMBL/GenBank/DDBJ whole genome shotgun (WGS) entry which is preliminary data.</text>
</comment>
<dbReference type="Gene3D" id="3.40.50.300">
    <property type="entry name" value="P-loop containing nucleotide triphosphate hydrolases"/>
    <property type="match status" value="1"/>
</dbReference>
<dbReference type="InterPro" id="IPR053137">
    <property type="entry name" value="NLR-like"/>
</dbReference>
<dbReference type="Proteomes" id="UP000750711">
    <property type="component" value="Unassembled WGS sequence"/>
</dbReference>
<feature type="non-terminal residue" evidence="4">
    <location>
        <position position="833"/>
    </location>
</feature>
<dbReference type="PROSITE" id="PS51635">
    <property type="entry name" value="PNPLA"/>
    <property type="match status" value="1"/>
</dbReference>
<dbReference type="AlphaFoldDB" id="A0A9P8IFK2"/>
<dbReference type="PANTHER" id="PTHR46082">
    <property type="entry name" value="ATP/GTP-BINDING PROTEIN-RELATED"/>
    <property type="match status" value="1"/>
</dbReference>
<dbReference type="Gene3D" id="1.25.40.10">
    <property type="entry name" value="Tetratricopeptide repeat domain"/>
    <property type="match status" value="1"/>
</dbReference>
<gene>
    <name evidence="4" type="ORF">GP486_007405</name>
</gene>
<dbReference type="Pfam" id="PF00931">
    <property type="entry name" value="NB-ARC"/>
    <property type="match status" value="1"/>
</dbReference>
<feature type="short sequence motif" description="GXSXG" evidence="2">
    <location>
        <begin position="70"/>
        <end position="74"/>
    </location>
</feature>